<proteinExistence type="predicted"/>
<dbReference type="EMBL" id="JAXOFX010000010">
    <property type="protein sequence ID" value="MDZ5473074.1"/>
    <property type="molecule type" value="Genomic_DNA"/>
</dbReference>
<evidence type="ECO:0000256" key="2">
    <source>
        <dbReference type="ARBA" id="ARBA00023163"/>
    </source>
</evidence>
<protein>
    <submittedName>
        <fullName evidence="4">YafY family protein</fullName>
    </submittedName>
</protein>
<keyword evidence="2" id="KW-0804">Transcription</keyword>
<dbReference type="Pfam" id="PF25583">
    <property type="entry name" value="WCX"/>
    <property type="match status" value="1"/>
</dbReference>
<dbReference type="InterPro" id="IPR026881">
    <property type="entry name" value="WYL_dom"/>
</dbReference>
<dbReference type="InterPro" id="IPR036390">
    <property type="entry name" value="WH_DNA-bd_sf"/>
</dbReference>
<keyword evidence="1" id="KW-0805">Transcription regulation</keyword>
<dbReference type="Pfam" id="PF13280">
    <property type="entry name" value="WYL"/>
    <property type="match status" value="1"/>
</dbReference>
<evidence type="ECO:0000256" key="1">
    <source>
        <dbReference type="ARBA" id="ARBA00023015"/>
    </source>
</evidence>
<dbReference type="PANTHER" id="PTHR34580:SF1">
    <property type="entry name" value="PROTEIN PAFC"/>
    <property type="match status" value="1"/>
</dbReference>
<dbReference type="InterPro" id="IPR051534">
    <property type="entry name" value="CBASS_pafABC_assoc_protein"/>
</dbReference>
<gene>
    <name evidence="4" type="ORF">SM124_15250</name>
</gene>
<feature type="domain" description="HTH deoR-type" evidence="3">
    <location>
        <begin position="2"/>
        <end position="57"/>
    </location>
</feature>
<organism evidence="4 5">
    <name type="scientific">Robertmurraya mangrovi</name>
    <dbReference type="NCBI Taxonomy" id="3098077"/>
    <lineage>
        <taxon>Bacteria</taxon>
        <taxon>Bacillati</taxon>
        <taxon>Bacillota</taxon>
        <taxon>Bacilli</taxon>
        <taxon>Bacillales</taxon>
        <taxon>Bacillaceae</taxon>
        <taxon>Robertmurraya</taxon>
    </lineage>
</organism>
<dbReference type="SUPFAM" id="SSF46785">
    <property type="entry name" value="Winged helix' DNA-binding domain"/>
    <property type="match status" value="1"/>
</dbReference>
<dbReference type="PIRSF" id="PIRSF016838">
    <property type="entry name" value="PafC"/>
    <property type="match status" value="1"/>
</dbReference>
<evidence type="ECO:0000313" key="5">
    <source>
        <dbReference type="Proteomes" id="UP001290455"/>
    </source>
</evidence>
<dbReference type="InterPro" id="IPR001034">
    <property type="entry name" value="DeoR_HTH"/>
</dbReference>
<dbReference type="PANTHER" id="PTHR34580">
    <property type="match status" value="1"/>
</dbReference>
<dbReference type="PROSITE" id="PS52050">
    <property type="entry name" value="WYL"/>
    <property type="match status" value="1"/>
</dbReference>
<dbReference type="InterPro" id="IPR028349">
    <property type="entry name" value="PafC-like"/>
</dbReference>
<evidence type="ECO:0000259" key="3">
    <source>
        <dbReference type="PROSITE" id="PS51000"/>
    </source>
</evidence>
<dbReference type="RefSeq" id="WP_322447374.1">
    <property type="nucleotide sequence ID" value="NZ_JAXOFX010000010.1"/>
</dbReference>
<sequence>MRVSRMLSILLIILKKGKVTGKELAEHFEVSLRTIYRDIEKIGEAGIPIASFGGKGGGYYIMDSYKVNNLFLNNREANIFIEVMNNLDFLFGSNNQFNDVVLKFENTYKKSSNLTDNLNINMSHFSMEQELVQYLGIMNKSIEESRLLVFEYVNRNLEYKERTVEPLQIEFYKGHWYLIGFCRLRDDFRRFKLVRIRNLRIGEFFVGQSLTTVEINQILDDGFRKQSINIALKFSNRIGEQLTEYFSVDKITRLEDGHFLVEDSYPNNEGLIKFILGFGLDCEVLKPTELRDEVKEYTKNLYLQYND</sequence>
<accession>A0ABU5J0Z1</accession>
<dbReference type="InterPro" id="IPR036388">
    <property type="entry name" value="WH-like_DNA-bd_sf"/>
</dbReference>
<dbReference type="Gene3D" id="1.10.10.10">
    <property type="entry name" value="Winged helix-like DNA-binding domain superfamily/Winged helix DNA-binding domain"/>
    <property type="match status" value="1"/>
</dbReference>
<name>A0ABU5J0Z1_9BACI</name>
<dbReference type="Proteomes" id="UP001290455">
    <property type="component" value="Unassembled WGS sequence"/>
</dbReference>
<evidence type="ECO:0000313" key="4">
    <source>
        <dbReference type="EMBL" id="MDZ5473074.1"/>
    </source>
</evidence>
<dbReference type="InterPro" id="IPR057727">
    <property type="entry name" value="WCX_dom"/>
</dbReference>
<dbReference type="PROSITE" id="PS51000">
    <property type="entry name" value="HTH_DEOR_2"/>
    <property type="match status" value="1"/>
</dbReference>
<comment type="caution">
    <text evidence="4">The sequence shown here is derived from an EMBL/GenBank/DDBJ whole genome shotgun (WGS) entry which is preliminary data.</text>
</comment>
<keyword evidence="5" id="KW-1185">Reference proteome</keyword>
<dbReference type="Pfam" id="PF08279">
    <property type="entry name" value="HTH_11"/>
    <property type="match status" value="1"/>
</dbReference>
<reference evidence="4 5" key="1">
    <citation type="submission" date="2023-11" db="EMBL/GenBank/DDBJ databases">
        <title>Bacillus jintuensis, isolated from a mudflat on the Beibu Gulf coast.</title>
        <authorList>
            <person name="Li M."/>
        </authorList>
    </citation>
    <scope>NUCLEOTIDE SEQUENCE [LARGE SCALE GENOMIC DNA]</scope>
    <source>
        <strain evidence="4 5">31A1R</strain>
    </source>
</reference>
<dbReference type="InterPro" id="IPR013196">
    <property type="entry name" value="HTH_11"/>
</dbReference>